<reference evidence="3" key="1">
    <citation type="submission" date="2023-06" db="EMBL/GenBank/DDBJ databases">
        <authorList>
            <person name="Kurt Z."/>
        </authorList>
    </citation>
    <scope>NUCLEOTIDE SEQUENCE</scope>
</reference>
<feature type="transmembrane region" description="Helical" evidence="1">
    <location>
        <begin position="74"/>
        <end position="98"/>
    </location>
</feature>
<dbReference type="GO" id="GO:0016787">
    <property type="term" value="F:hydrolase activity"/>
    <property type="evidence" value="ECO:0007669"/>
    <property type="project" value="UniProtKB-KW"/>
</dbReference>
<name>A0AA86UJQ5_9EUKA</name>
<dbReference type="PANTHER" id="PTHR43798:SF33">
    <property type="entry name" value="HYDROLASE, PUTATIVE (AFU_ORTHOLOGUE AFUA_2G14860)-RELATED"/>
    <property type="match status" value="1"/>
</dbReference>
<keyword evidence="5" id="KW-1185">Reference proteome</keyword>
<sequence>MIKLQQLSIICQLAFLTGFCVDILTESILSFNPISGTQGRNNFVCVSISLFNVFYLLFSLYITFNLAVNNMKQLITSYVFFIIHFLCSFSSLICFKVLKDGASVIVSCFSAFNAAVLINMLYLKSKNENIKNIFDTENAQLLVKDEELEKPKKCYQKYFTCSAVTFGVFGALFAILVFMQAAISAGSRNKSNPGYRIEFTSTADHGKHGKKISFNMNCAGVANDLSTILFEVGGGSSMLDAVALQQYISSKKRRMCIYDRAGFGWSDFPITPVYSGNRIFRDTYNMLVASGEDLSHGLTIIGHSAGGEQAQIFAQLYPDLVRGLGILDAYPDYLEFNMKPVFNWTSSQIKADQNRVRSVGRLYELVGSLSILRWFWPKSNNFNPPELQKAHREQYVNNKNWAAQMLSFGNGNETTQILREMAEKDAKNGLEIGINECKGVWSEQAACDVKWPKLKRDIPVLVIPAGTTVRKECDVTDHKCAIDKKGAEAYMNQAQLYKDTLSTKGKLIVGENMTHGFVYENFEWVGQQILEWLTE</sequence>
<keyword evidence="1" id="KW-0812">Transmembrane</keyword>
<keyword evidence="1" id="KW-0472">Membrane</keyword>
<accession>A0AA86UJQ5</accession>
<evidence type="ECO:0000313" key="3">
    <source>
        <dbReference type="EMBL" id="CAI9961000.1"/>
    </source>
</evidence>
<dbReference type="InterPro" id="IPR050266">
    <property type="entry name" value="AB_hydrolase_sf"/>
</dbReference>
<dbReference type="AlphaFoldDB" id="A0AA86UJQ5"/>
<dbReference type="Proteomes" id="UP001642409">
    <property type="component" value="Unassembled WGS sequence"/>
</dbReference>
<dbReference type="SUPFAM" id="SSF53474">
    <property type="entry name" value="alpha/beta-Hydrolases"/>
    <property type="match status" value="1"/>
</dbReference>
<evidence type="ECO:0000259" key="2">
    <source>
        <dbReference type="Pfam" id="PF00561"/>
    </source>
</evidence>
<dbReference type="Pfam" id="PF00561">
    <property type="entry name" value="Abhydrolase_1"/>
    <property type="match status" value="1"/>
</dbReference>
<reference evidence="4 5" key="2">
    <citation type="submission" date="2024-07" db="EMBL/GenBank/DDBJ databases">
        <authorList>
            <person name="Akdeniz Z."/>
        </authorList>
    </citation>
    <scope>NUCLEOTIDE SEQUENCE [LARGE SCALE GENOMIC DNA]</scope>
</reference>
<comment type="caution">
    <text evidence="3">The sequence shown here is derived from an EMBL/GenBank/DDBJ whole genome shotgun (WGS) entry which is preliminary data.</text>
</comment>
<dbReference type="EMBL" id="CATOUU010000937">
    <property type="protein sequence ID" value="CAI9961000.1"/>
    <property type="molecule type" value="Genomic_DNA"/>
</dbReference>
<dbReference type="PANTHER" id="PTHR43798">
    <property type="entry name" value="MONOACYLGLYCEROL LIPASE"/>
    <property type="match status" value="1"/>
</dbReference>
<feature type="transmembrane region" description="Helical" evidence="1">
    <location>
        <begin position="7"/>
        <end position="29"/>
    </location>
</feature>
<dbReference type="InterPro" id="IPR029058">
    <property type="entry name" value="AB_hydrolase_fold"/>
</dbReference>
<feature type="transmembrane region" description="Helical" evidence="1">
    <location>
        <begin position="41"/>
        <end position="62"/>
    </location>
</feature>
<proteinExistence type="predicted"/>
<feature type="transmembrane region" description="Helical" evidence="1">
    <location>
        <begin position="104"/>
        <end position="123"/>
    </location>
</feature>
<dbReference type="GO" id="GO:0016020">
    <property type="term" value="C:membrane"/>
    <property type="evidence" value="ECO:0007669"/>
    <property type="project" value="TreeGrafter"/>
</dbReference>
<feature type="domain" description="AB hydrolase-1" evidence="2">
    <location>
        <begin position="233"/>
        <end position="354"/>
    </location>
</feature>
<evidence type="ECO:0000313" key="4">
    <source>
        <dbReference type="EMBL" id="CAL5995637.1"/>
    </source>
</evidence>
<dbReference type="Gene3D" id="3.40.50.1820">
    <property type="entry name" value="alpha/beta hydrolase"/>
    <property type="match status" value="1"/>
</dbReference>
<keyword evidence="3" id="KW-0378">Hydrolase</keyword>
<dbReference type="InterPro" id="IPR000073">
    <property type="entry name" value="AB_hydrolase_1"/>
</dbReference>
<keyword evidence="1" id="KW-1133">Transmembrane helix</keyword>
<feature type="transmembrane region" description="Helical" evidence="1">
    <location>
        <begin position="158"/>
        <end position="183"/>
    </location>
</feature>
<dbReference type="EMBL" id="CAXDID020000033">
    <property type="protein sequence ID" value="CAL5995637.1"/>
    <property type="molecule type" value="Genomic_DNA"/>
</dbReference>
<evidence type="ECO:0000256" key="1">
    <source>
        <dbReference type="SAM" id="Phobius"/>
    </source>
</evidence>
<evidence type="ECO:0000313" key="5">
    <source>
        <dbReference type="Proteomes" id="UP001642409"/>
    </source>
</evidence>
<organism evidence="3">
    <name type="scientific">Hexamita inflata</name>
    <dbReference type="NCBI Taxonomy" id="28002"/>
    <lineage>
        <taxon>Eukaryota</taxon>
        <taxon>Metamonada</taxon>
        <taxon>Diplomonadida</taxon>
        <taxon>Hexamitidae</taxon>
        <taxon>Hexamitinae</taxon>
        <taxon>Hexamita</taxon>
    </lineage>
</organism>
<gene>
    <name evidence="4" type="ORF">HINF_LOCUS14131</name>
    <name evidence="3" type="ORF">HINF_LOCUS48645</name>
</gene>
<protein>
    <submittedName>
        <fullName evidence="3">Alpha/beta hydrolase fold-containing protein</fullName>
    </submittedName>
    <submittedName>
        <fullName evidence="4">Alpha/beta_hydrolase fold-containing protein</fullName>
    </submittedName>
</protein>